<dbReference type="InterPro" id="IPR007263">
    <property type="entry name" value="DCC1-like"/>
</dbReference>
<dbReference type="RefSeq" id="WP_161860471.1">
    <property type="nucleotide sequence ID" value="NZ_CP046620.1"/>
</dbReference>
<dbReference type="InterPro" id="IPR052927">
    <property type="entry name" value="DCC_oxidoreductase"/>
</dbReference>
<dbReference type="Pfam" id="PF04134">
    <property type="entry name" value="DCC1-like"/>
    <property type="match status" value="1"/>
</dbReference>
<dbReference type="AlphaFoldDB" id="A0A6P1SW69"/>
<gene>
    <name evidence="1" type="ORF">GO499_01235</name>
</gene>
<dbReference type="Proteomes" id="UP000464495">
    <property type="component" value="Chromosome"/>
</dbReference>
<evidence type="ECO:0000313" key="1">
    <source>
        <dbReference type="EMBL" id="QHQ33900.1"/>
    </source>
</evidence>
<dbReference type="KEGG" id="amaq:GO499_01235"/>
<dbReference type="PANTHER" id="PTHR33639:SF2">
    <property type="entry name" value="DUF393 DOMAIN-CONTAINING PROTEIN"/>
    <property type="match status" value="1"/>
</dbReference>
<proteinExistence type="predicted"/>
<protein>
    <submittedName>
        <fullName evidence="1">DUF393 domain-containing protein</fullName>
    </submittedName>
</protein>
<organism evidence="1 2">
    <name type="scientific">Algicella marina</name>
    <dbReference type="NCBI Taxonomy" id="2683284"/>
    <lineage>
        <taxon>Bacteria</taxon>
        <taxon>Pseudomonadati</taxon>
        <taxon>Pseudomonadota</taxon>
        <taxon>Alphaproteobacteria</taxon>
        <taxon>Rhodobacterales</taxon>
        <taxon>Paracoccaceae</taxon>
        <taxon>Algicella</taxon>
    </lineage>
</organism>
<dbReference type="GO" id="GO:0015035">
    <property type="term" value="F:protein-disulfide reductase activity"/>
    <property type="evidence" value="ECO:0007669"/>
    <property type="project" value="InterPro"/>
</dbReference>
<dbReference type="EMBL" id="CP046620">
    <property type="protein sequence ID" value="QHQ33900.1"/>
    <property type="molecule type" value="Genomic_DNA"/>
</dbReference>
<dbReference type="PANTHER" id="PTHR33639">
    <property type="entry name" value="THIOL-DISULFIDE OXIDOREDUCTASE DCC"/>
    <property type="match status" value="1"/>
</dbReference>
<reference evidence="1 2" key="1">
    <citation type="submission" date="2019-12" db="EMBL/GenBank/DDBJ databases">
        <title>Complete genome sequence of Algicella marina strain 9Alg 56(T) isolated from the red alga Tichocarpus crinitus.</title>
        <authorList>
            <person name="Kim S.-G."/>
            <person name="Nedashkovskaya O.I."/>
        </authorList>
    </citation>
    <scope>NUCLEOTIDE SEQUENCE [LARGE SCALE GENOMIC DNA]</scope>
    <source>
        <strain evidence="1 2">9Alg 56</strain>
    </source>
</reference>
<accession>A0A6P1SW69</accession>
<sequence length="150" mass="17068">MPTPVTGLSADLRRTLANNDLIVFDGNCVLCSRFFRFILRHDRQQRFRFATAQGQLGQRLYSELGLPLDDFETNLVLTGGQIHQNLDAFAAAMTALGWPWRALGLLRHLPGLVKAPLYHLVARNRYRIFGRRSTCLVPEPSLRARFMDTV</sequence>
<keyword evidence="2" id="KW-1185">Reference proteome</keyword>
<evidence type="ECO:0000313" key="2">
    <source>
        <dbReference type="Proteomes" id="UP000464495"/>
    </source>
</evidence>
<name>A0A6P1SW69_9RHOB</name>